<accession>A0A2U3L2P3</accession>
<evidence type="ECO:0000256" key="2">
    <source>
        <dbReference type="ARBA" id="ARBA00006555"/>
    </source>
</evidence>
<dbReference type="GO" id="GO:0055085">
    <property type="term" value="P:transmembrane transport"/>
    <property type="evidence" value="ECO:0007669"/>
    <property type="project" value="InterPro"/>
</dbReference>
<feature type="domain" description="TonB C-terminal" evidence="12">
    <location>
        <begin position="36"/>
        <end position="130"/>
    </location>
</feature>
<keyword evidence="8" id="KW-1133">Transmembrane helix</keyword>
<dbReference type="GO" id="GO:0015031">
    <property type="term" value="P:protein transport"/>
    <property type="evidence" value="ECO:0007669"/>
    <property type="project" value="UniProtKB-KW"/>
</dbReference>
<evidence type="ECO:0000313" key="13">
    <source>
        <dbReference type="EMBL" id="SPF46059.1"/>
    </source>
</evidence>
<evidence type="ECO:0000256" key="7">
    <source>
        <dbReference type="ARBA" id="ARBA00022927"/>
    </source>
</evidence>
<proteinExistence type="inferred from homology"/>
<keyword evidence="5" id="KW-0997">Cell inner membrane</keyword>
<dbReference type="GO" id="GO:0005886">
    <property type="term" value="C:plasma membrane"/>
    <property type="evidence" value="ECO:0007669"/>
    <property type="project" value="UniProtKB-SubCell"/>
</dbReference>
<evidence type="ECO:0000256" key="1">
    <source>
        <dbReference type="ARBA" id="ARBA00004383"/>
    </source>
</evidence>
<keyword evidence="4" id="KW-1003">Cell membrane</keyword>
<feature type="region of interest" description="Disordered" evidence="10">
    <location>
        <begin position="126"/>
        <end position="149"/>
    </location>
</feature>
<dbReference type="Pfam" id="PF03544">
    <property type="entry name" value="TonB_C"/>
    <property type="match status" value="2"/>
</dbReference>
<keyword evidence="9" id="KW-0472">Membrane</keyword>
<evidence type="ECO:0000256" key="11">
    <source>
        <dbReference type="SAM" id="SignalP"/>
    </source>
</evidence>
<dbReference type="Proteomes" id="UP000238701">
    <property type="component" value="Unassembled WGS sequence"/>
</dbReference>
<evidence type="ECO:0000259" key="12">
    <source>
        <dbReference type="PROSITE" id="PS52015"/>
    </source>
</evidence>
<dbReference type="PANTHER" id="PTHR33446">
    <property type="entry name" value="PROTEIN TONB-RELATED"/>
    <property type="match status" value="1"/>
</dbReference>
<dbReference type="InterPro" id="IPR037682">
    <property type="entry name" value="TonB_C"/>
</dbReference>
<dbReference type="AlphaFoldDB" id="A0A2U3L2P3"/>
<feature type="signal peptide" evidence="11">
    <location>
        <begin position="1"/>
        <end position="22"/>
    </location>
</feature>
<evidence type="ECO:0000256" key="6">
    <source>
        <dbReference type="ARBA" id="ARBA00022692"/>
    </source>
</evidence>
<dbReference type="SUPFAM" id="SSF74653">
    <property type="entry name" value="TolA/TonB C-terminal domain"/>
    <property type="match status" value="2"/>
</dbReference>
<keyword evidence="11" id="KW-0732">Signal</keyword>
<dbReference type="EMBL" id="OMOD01000159">
    <property type="protein sequence ID" value="SPF46059.1"/>
    <property type="molecule type" value="Genomic_DNA"/>
</dbReference>
<evidence type="ECO:0000256" key="3">
    <source>
        <dbReference type="ARBA" id="ARBA00022448"/>
    </source>
</evidence>
<feature type="compositionally biased region" description="Gly residues" evidence="10">
    <location>
        <begin position="139"/>
        <end position="149"/>
    </location>
</feature>
<feature type="domain" description="TonB C-terminal" evidence="12">
    <location>
        <begin position="187"/>
        <end position="281"/>
    </location>
</feature>
<comment type="subcellular location">
    <subcellularLocation>
        <location evidence="1">Cell inner membrane</location>
        <topology evidence="1">Single-pass membrane protein</topology>
        <orientation evidence="1">Periplasmic side</orientation>
    </subcellularLocation>
</comment>
<dbReference type="PROSITE" id="PS51257">
    <property type="entry name" value="PROKAR_LIPOPROTEIN"/>
    <property type="match status" value="1"/>
</dbReference>
<evidence type="ECO:0000256" key="4">
    <source>
        <dbReference type="ARBA" id="ARBA00022475"/>
    </source>
</evidence>
<comment type="similarity">
    <text evidence="2">Belongs to the TonB family.</text>
</comment>
<name>A0A2U3L2P3_9BACT</name>
<reference evidence="14" key="1">
    <citation type="submission" date="2018-02" db="EMBL/GenBank/DDBJ databases">
        <authorList>
            <person name="Hausmann B."/>
        </authorList>
    </citation>
    <scope>NUCLEOTIDE SEQUENCE [LARGE SCALE GENOMIC DNA]</scope>
    <source>
        <strain evidence="14">Peat soil MAG SbA1</strain>
    </source>
</reference>
<feature type="chain" id="PRO_5015557431" description="TonB C-terminal domain-containing protein" evidence="11">
    <location>
        <begin position="23"/>
        <end position="282"/>
    </location>
</feature>
<keyword evidence="3" id="KW-0813">Transport</keyword>
<dbReference type="OrthoDB" id="121707at2"/>
<evidence type="ECO:0000256" key="10">
    <source>
        <dbReference type="SAM" id="MobiDB-lite"/>
    </source>
</evidence>
<keyword evidence="7" id="KW-0653">Protein transport</keyword>
<evidence type="ECO:0000256" key="8">
    <source>
        <dbReference type="ARBA" id="ARBA00022989"/>
    </source>
</evidence>
<evidence type="ECO:0000256" key="9">
    <source>
        <dbReference type="ARBA" id="ARBA00023136"/>
    </source>
</evidence>
<evidence type="ECO:0000313" key="14">
    <source>
        <dbReference type="Proteomes" id="UP000238701"/>
    </source>
</evidence>
<keyword evidence="6" id="KW-0812">Transmembrane</keyword>
<dbReference type="Gene3D" id="3.30.1150.10">
    <property type="match status" value="2"/>
</dbReference>
<dbReference type="InterPro" id="IPR006260">
    <property type="entry name" value="TonB/TolA_C"/>
</dbReference>
<organism evidence="13 14">
    <name type="scientific">Candidatus Sulfotelmatobacter kueseliae</name>
    <dbReference type="NCBI Taxonomy" id="2042962"/>
    <lineage>
        <taxon>Bacteria</taxon>
        <taxon>Pseudomonadati</taxon>
        <taxon>Acidobacteriota</taxon>
        <taxon>Terriglobia</taxon>
        <taxon>Terriglobales</taxon>
        <taxon>Candidatus Korobacteraceae</taxon>
        <taxon>Candidatus Sulfotelmatobacter</taxon>
    </lineage>
</organism>
<sequence length="282" mass="30180">MTLRLAALFPALIVLSCCLSLAAPQETAPEHIQVSGDVMRGVLVKRVAPVYPPLARQARIQGTVILKVVIDKSGNVFEVQLVNGHPMLSPAAMDAVRQWKYQPYLVNGEPVDVETNVQVIFKLEGEPTPAAPDDNAPGTGPGQVPGGIPGSKPLQGVQTGVIGGVIAPATPGDANHPATLRRVRVSANIEAALIQNKVAPQYPPEAREQHIQGTVVLKVNIDKEGNVYHVELISGHPLLAPAAMEGVKQWKYKPFLLNGQAIEVETQVQVNFTLTQQHSESL</sequence>
<evidence type="ECO:0000256" key="5">
    <source>
        <dbReference type="ARBA" id="ARBA00022519"/>
    </source>
</evidence>
<protein>
    <recommendedName>
        <fullName evidence="12">TonB C-terminal domain-containing protein</fullName>
    </recommendedName>
</protein>
<gene>
    <name evidence="13" type="ORF">SBA1_630008</name>
</gene>
<dbReference type="InterPro" id="IPR051045">
    <property type="entry name" value="TonB-dependent_transducer"/>
</dbReference>
<dbReference type="PROSITE" id="PS52015">
    <property type="entry name" value="TONB_CTD"/>
    <property type="match status" value="2"/>
</dbReference>
<dbReference type="NCBIfam" id="TIGR01352">
    <property type="entry name" value="tonB_Cterm"/>
    <property type="match status" value="2"/>
</dbReference>